<evidence type="ECO:0000313" key="9">
    <source>
        <dbReference type="EMBL" id="SFF99233.1"/>
    </source>
</evidence>
<feature type="transmembrane region" description="Helical" evidence="7">
    <location>
        <begin position="83"/>
        <end position="100"/>
    </location>
</feature>
<dbReference type="OrthoDB" id="65129at2"/>
<feature type="transmembrane region" description="Helical" evidence="7">
    <location>
        <begin position="47"/>
        <end position="68"/>
    </location>
</feature>
<evidence type="ECO:0000256" key="7">
    <source>
        <dbReference type="SAM" id="Phobius"/>
    </source>
</evidence>
<dbReference type="PANTHER" id="PTHR40074">
    <property type="entry name" value="O-ACETYLTRANSFERASE WECH"/>
    <property type="match status" value="1"/>
</dbReference>
<dbReference type="EMBL" id="FOOK01000011">
    <property type="protein sequence ID" value="SFF99233.1"/>
    <property type="molecule type" value="Genomic_DNA"/>
</dbReference>
<evidence type="ECO:0000256" key="3">
    <source>
        <dbReference type="ARBA" id="ARBA00022475"/>
    </source>
</evidence>
<comment type="subcellular location">
    <subcellularLocation>
        <location evidence="1">Cell membrane</location>
        <topology evidence="1">Multi-pass membrane protein</topology>
    </subcellularLocation>
</comment>
<dbReference type="RefSeq" id="WP_092037783.1">
    <property type="nucleotide sequence ID" value="NZ_FOOK01000011.1"/>
</dbReference>
<evidence type="ECO:0000256" key="1">
    <source>
        <dbReference type="ARBA" id="ARBA00004651"/>
    </source>
</evidence>
<feature type="domain" description="Acyltransferase 3" evidence="8">
    <location>
        <begin position="9"/>
        <end position="328"/>
    </location>
</feature>
<evidence type="ECO:0000256" key="2">
    <source>
        <dbReference type="ARBA" id="ARBA00007400"/>
    </source>
</evidence>
<keyword evidence="3" id="KW-1003">Cell membrane</keyword>
<evidence type="ECO:0000259" key="8">
    <source>
        <dbReference type="Pfam" id="PF01757"/>
    </source>
</evidence>
<dbReference type="AlphaFoldDB" id="A0A1I2N6L0"/>
<feature type="transmembrane region" description="Helical" evidence="7">
    <location>
        <begin position="223"/>
        <end position="243"/>
    </location>
</feature>
<keyword evidence="6 7" id="KW-0472">Membrane</keyword>
<feature type="transmembrane region" description="Helical" evidence="7">
    <location>
        <begin position="125"/>
        <end position="145"/>
    </location>
</feature>
<sequence>MRGKIEEGDFIKGVAIFGVILIHVTAYSLRTTQPLTEGGLFFAMNQLGRFCVPVFFMLSGLLLFYRYFGEKSFPARRFYRRRMLYILVPYLVWSLFYWIYGRLAHPDTGPGTVGEAFLALFTGEAYYHLYFIVVMVQFYLLLPLLIRAFRRFGGLTVVSFSFLISLAAISTTWREMKAQLPWVLPYSENTIRFFPVWFFYFCLGGWMGVHIGSLRRWIQRVPLAAVLIFFCATGLLVLLDAFFRKQTGFFQVSVIAYSVASLLLWFHLAQWRPNSWIARLGRHSFGLYLIHPFVLNLLSKFAPGFFSPASWAEFAFMLVCVIGLSFGTSVLLRRLPYSHLLTGR</sequence>
<keyword evidence="10" id="KW-1185">Reference proteome</keyword>
<dbReference type="PANTHER" id="PTHR40074:SF2">
    <property type="entry name" value="O-ACETYLTRANSFERASE WECH"/>
    <property type="match status" value="1"/>
</dbReference>
<dbReference type="Pfam" id="PF01757">
    <property type="entry name" value="Acyl_transf_3"/>
    <property type="match status" value="1"/>
</dbReference>
<evidence type="ECO:0000256" key="5">
    <source>
        <dbReference type="ARBA" id="ARBA00022989"/>
    </source>
</evidence>
<feature type="transmembrane region" description="Helical" evidence="7">
    <location>
        <begin position="249"/>
        <end position="268"/>
    </location>
</feature>
<comment type="similarity">
    <text evidence="2">Belongs to the acyltransferase 3 family.</text>
</comment>
<evidence type="ECO:0000256" key="6">
    <source>
        <dbReference type="ARBA" id="ARBA00023136"/>
    </source>
</evidence>
<feature type="transmembrane region" description="Helical" evidence="7">
    <location>
        <begin position="9"/>
        <end position="27"/>
    </location>
</feature>
<feature type="transmembrane region" description="Helical" evidence="7">
    <location>
        <begin position="280"/>
        <end position="299"/>
    </location>
</feature>
<feature type="transmembrane region" description="Helical" evidence="7">
    <location>
        <begin position="311"/>
        <end position="332"/>
    </location>
</feature>
<keyword evidence="9" id="KW-0808">Transferase</keyword>
<dbReference type="STRING" id="201973.SAMN04488025_11173"/>
<dbReference type="InterPro" id="IPR002656">
    <property type="entry name" value="Acyl_transf_3_dom"/>
</dbReference>
<organism evidence="9 10">
    <name type="scientific">Planifilum fulgidum</name>
    <dbReference type="NCBI Taxonomy" id="201973"/>
    <lineage>
        <taxon>Bacteria</taxon>
        <taxon>Bacillati</taxon>
        <taxon>Bacillota</taxon>
        <taxon>Bacilli</taxon>
        <taxon>Bacillales</taxon>
        <taxon>Thermoactinomycetaceae</taxon>
        <taxon>Planifilum</taxon>
    </lineage>
</organism>
<gene>
    <name evidence="9" type="ORF">SAMN04488025_11173</name>
</gene>
<evidence type="ECO:0000256" key="4">
    <source>
        <dbReference type="ARBA" id="ARBA00022692"/>
    </source>
</evidence>
<evidence type="ECO:0000313" key="10">
    <source>
        <dbReference type="Proteomes" id="UP000198661"/>
    </source>
</evidence>
<accession>A0A1I2N6L0</accession>
<dbReference type="GO" id="GO:0016413">
    <property type="term" value="F:O-acetyltransferase activity"/>
    <property type="evidence" value="ECO:0007669"/>
    <property type="project" value="TreeGrafter"/>
</dbReference>
<dbReference type="GO" id="GO:0009246">
    <property type="term" value="P:enterobacterial common antigen biosynthetic process"/>
    <property type="evidence" value="ECO:0007669"/>
    <property type="project" value="TreeGrafter"/>
</dbReference>
<feature type="transmembrane region" description="Helical" evidence="7">
    <location>
        <begin position="193"/>
        <end position="211"/>
    </location>
</feature>
<keyword evidence="5 7" id="KW-1133">Transmembrane helix</keyword>
<keyword evidence="4 7" id="KW-0812">Transmembrane</keyword>
<dbReference type="Proteomes" id="UP000198661">
    <property type="component" value="Unassembled WGS sequence"/>
</dbReference>
<keyword evidence="9" id="KW-0012">Acyltransferase</keyword>
<proteinExistence type="inferred from homology"/>
<protein>
    <submittedName>
        <fullName evidence="9">Surface polysaccharide O-acyltransferase, integral membrane enzyme</fullName>
    </submittedName>
</protein>
<reference evidence="9 10" key="1">
    <citation type="submission" date="2016-10" db="EMBL/GenBank/DDBJ databases">
        <authorList>
            <person name="de Groot N.N."/>
        </authorList>
    </citation>
    <scope>NUCLEOTIDE SEQUENCE [LARGE SCALE GENOMIC DNA]</scope>
    <source>
        <strain evidence="9 10">DSM 44945</strain>
    </source>
</reference>
<feature type="transmembrane region" description="Helical" evidence="7">
    <location>
        <begin position="152"/>
        <end position="173"/>
    </location>
</feature>
<name>A0A1I2N6L0_9BACL</name>
<dbReference type="GO" id="GO:0005886">
    <property type="term" value="C:plasma membrane"/>
    <property type="evidence" value="ECO:0007669"/>
    <property type="project" value="UniProtKB-SubCell"/>
</dbReference>